<reference evidence="1" key="1">
    <citation type="submission" date="2020-04" db="EMBL/GenBank/DDBJ databases">
        <authorList>
            <person name="Alioto T."/>
            <person name="Alioto T."/>
            <person name="Gomez Garrido J."/>
        </authorList>
    </citation>
    <scope>NUCLEOTIDE SEQUENCE</scope>
    <source>
        <strain evidence="1">A484AB</strain>
    </source>
</reference>
<protein>
    <submittedName>
        <fullName evidence="1">Uncharacterized protein</fullName>
    </submittedName>
</protein>
<proteinExistence type="predicted"/>
<evidence type="ECO:0000313" key="2">
    <source>
        <dbReference type="Proteomes" id="UP001152795"/>
    </source>
</evidence>
<name>A0A6S7KF02_PARCT</name>
<keyword evidence="2" id="KW-1185">Reference proteome</keyword>
<dbReference type="Proteomes" id="UP001152795">
    <property type="component" value="Unassembled WGS sequence"/>
</dbReference>
<comment type="caution">
    <text evidence="1">The sequence shown here is derived from an EMBL/GenBank/DDBJ whole genome shotgun (WGS) entry which is preliminary data.</text>
</comment>
<feature type="non-terminal residue" evidence="1">
    <location>
        <position position="97"/>
    </location>
</feature>
<gene>
    <name evidence="1" type="ORF">PACLA_8A060389</name>
</gene>
<dbReference type="EMBL" id="CACRXK020013980">
    <property type="protein sequence ID" value="CAB4026052.1"/>
    <property type="molecule type" value="Genomic_DNA"/>
</dbReference>
<accession>A0A6S7KF02</accession>
<evidence type="ECO:0000313" key="1">
    <source>
        <dbReference type="EMBL" id="CAB4026052.1"/>
    </source>
</evidence>
<organism evidence="1 2">
    <name type="scientific">Paramuricea clavata</name>
    <name type="common">Red gorgonian</name>
    <name type="synonym">Violescent sea-whip</name>
    <dbReference type="NCBI Taxonomy" id="317549"/>
    <lineage>
        <taxon>Eukaryota</taxon>
        <taxon>Metazoa</taxon>
        <taxon>Cnidaria</taxon>
        <taxon>Anthozoa</taxon>
        <taxon>Octocorallia</taxon>
        <taxon>Malacalcyonacea</taxon>
        <taxon>Plexauridae</taxon>
        <taxon>Paramuricea</taxon>
    </lineage>
</organism>
<dbReference type="OrthoDB" id="5957838at2759"/>
<dbReference type="AlphaFoldDB" id="A0A6S7KF02"/>
<sequence length="97" mass="11139">MELLREYDSDSDSGEANIQELENVYRSVYLITYSQADKAVLPSWKDFALRVVKSFSSGKAKVVQWCCSEQEHRNKGNITMHLVVKRKQNQNDGSSPR</sequence>